<evidence type="ECO:0000256" key="2">
    <source>
        <dbReference type="ARBA" id="ARBA00012438"/>
    </source>
</evidence>
<dbReference type="Gene3D" id="3.30.565.10">
    <property type="entry name" value="Histidine kinase-like ATPase, C-terminal domain"/>
    <property type="match status" value="1"/>
</dbReference>
<evidence type="ECO:0000256" key="1">
    <source>
        <dbReference type="ARBA" id="ARBA00000085"/>
    </source>
</evidence>
<dbReference type="AlphaFoldDB" id="A0AAE0HQY0"/>
<evidence type="ECO:0000259" key="6">
    <source>
        <dbReference type="PROSITE" id="PS50109"/>
    </source>
</evidence>
<evidence type="ECO:0000256" key="5">
    <source>
        <dbReference type="SAM" id="MobiDB-lite"/>
    </source>
</evidence>
<dbReference type="GO" id="GO:0005886">
    <property type="term" value="C:plasma membrane"/>
    <property type="evidence" value="ECO:0007669"/>
    <property type="project" value="TreeGrafter"/>
</dbReference>
<dbReference type="RefSeq" id="XP_062664425.1">
    <property type="nucleotide sequence ID" value="XM_062806310.1"/>
</dbReference>
<accession>A0AAE0HQY0</accession>
<evidence type="ECO:0000256" key="4">
    <source>
        <dbReference type="ARBA" id="ARBA00022777"/>
    </source>
</evidence>
<gene>
    <name evidence="7" type="ORF">B0H64DRAFT_438037</name>
</gene>
<reference evidence="7" key="1">
    <citation type="journal article" date="2023" name="Mol. Phylogenet. Evol.">
        <title>Genome-scale phylogeny and comparative genomics of the fungal order Sordariales.</title>
        <authorList>
            <person name="Hensen N."/>
            <person name="Bonometti L."/>
            <person name="Westerberg I."/>
            <person name="Brannstrom I.O."/>
            <person name="Guillou S."/>
            <person name="Cros-Aarteil S."/>
            <person name="Calhoun S."/>
            <person name="Haridas S."/>
            <person name="Kuo A."/>
            <person name="Mondo S."/>
            <person name="Pangilinan J."/>
            <person name="Riley R."/>
            <person name="LaButti K."/>
            <person name="Andreopoulos B."/>
            <person name="Lipzen A."/>
            <person name="Chen C."/>
            <person name="Yan M."/>
            <person name="Daum C."/>
            <person name="Ng V."/>
            <person name="Clum A."/>
            <person name="Steindorff A."/>
            <person name="Ohm R.A."/>
            <person name="Martin F."/>
            <person name="Silar P."/>
            <person name="Natvig D.O."/>
            <person name="Lalanne C."/>
            <person name="Gautier V."/>
            <person name="Ament-Velasquez S.L."/>
            <person name="Kruys A."/>
            <person name="Hutchinson M.I."/>
            <person name="Powell A.J."/>
            <person name="Barry K."/>
            <person name="Miller A.N."/>
            <person name="Grigoriev I.V."/>
            <person name="Debuchy R."/>
            <person name="Gladieux P."/>
            <person name="Hiltunen Thoren M."/>
            <person name="Johannesson H."/>
        </authorList>
    </citation>
    <scope>NUCLEOTIDE SEQUENCE</scope>
    <source>
        <strain evidence="7">CBS 168.71</strain>
    </source>
</reference>
<dbReference type="PROSITE" id="PS50109">
    <property type="entry name" value="HIS_KIN"/>
    <property type="match status" value="1"/>
</dbReference>
<dbReference type="GO" id="GO:0009927">
    <property type="term" value="F:histidine phosphotransfer kinase activity"/>
    <property type="evidence" value="ECO:0007669"/>
    <property type="project" value="TreeGrafter"/>
</dbReference>
<comment type="catalytic activity">
    <reaction evidence="1">
        <text>ATP + protein L-histidine = ADP + protein N-phospho-L-histidine.</text>
        <dbReference type="EC" id="2.7.13.3"/>
    </reaction>
</comment>
<dbReference type="PANTHER" id="PTHR43047">
    <property type="entry name" value="TWO-COMPONENT HISTIDINE PROTEIN KINASE"/>
    <property type="match status" value="1"/>
</dbReference>
<feature type="domain" description="Histidine kinase" evidence="6">
    <location>
        <begin position="201"/>
        <end position="409"/>
    </location>
</feature>
<name>A0AAE0HQY0_9PEZI</name>
<reference evidence="7" key="2">
    <citation type="submission" date="2023-06" db="EMBL/GenBank/DDBJ databases">
        <authorList>
            <consortium name="Lawrence Berkeley National Laboratory"/>
            <person name="Haridas S."/>
            <person name="Hensen N."/>
            <person name="Bonometti L."/>
            <person name="Westerberg I."/>
            <person name="Brannstrom I.O."/>
            <person name="Guillou S."/>
            <person name="Cros-Aarteil S."/>
            <person name="Calhoun S."/>
            <person name="Kuo A."/>
            <person name="Mondo S."/>
            <person name="Pangilinan J."/>
            <person name="Riley R."/>
            <person name="Labutti K."/>
            <person name="Andreopoulos B."/>
            <person name="Lipzen A."/>
            <person name="Chen C."/>
            <person name="Yanf M."/>
            <person name="Daum C."/>
            <person name="Ng V."/>
            <person name="Clum A."/>
            <person name="Steindorff A."/>
            <person name="Ohm R."/>
            <person name="Martin F."/>
            <person name="Silar P."/>
            <person name="Natvig D."/>
            <person name="Lalanne C."/>
            <person name="Gautier V."/>
            <person name="Ament-Velasquez S.L."/>
            <person name="Kruys A."/>
            <person name="Hutchinson M.I."/>
            <person name="Powell A.J."/>
            <person name="Barry K."/>
            <person name="Miller A.N."/>
            <person name="Grigoriev I.V."/>
            <person name="Debuchy R."/>
            <person name="Gladieux P."/>
            <person name="Thoren M.H."/>
            <person name="Johannesson H."/>
        </authorList>
    </citation>
    <scope>NUCLEOTIDE SEQUENCE</scope>
    <source>
        <strain evidence="7">CBS 168.71</strain>
    </source>
</reference>
<dbReference type="InterPro" id="IPR036890">
    <property type="entry name" value="HATPase_C_sf"/>
</dbReference>
<dbReference type="InterPro" id="IPR005467">
    <property type="entry name" value="His_kinase_dom"/>
</dbReference>
<organism evidence="7 8">
    <name type="scientific">Chaetomium fimeti</name>
    <dbReference type="NCBI Taxonomy" id="1854472"/>
    <lineage>
        <taxon>Eukaryota</taxon>
        <taxon>Fungi</taxon>
        <taxon>Dikarya</taxon>
        <taxon>Ascomycota</taxon>
        <taxon>Pezizomycotina</taxon>
        <taxon>Sordariomycetes</taxon>
        <taxon>Sordariomycetidae</taxon>
        <taxon>Sordariales</taxon>
        <taxon>Chaetomiaceae</taxon>
        <taxon>Chaetomium</taxon>
    </lineage>
</organism>
<dbReference type="PANTHER" id="PTHR43047:SF74">
    <property type="entry name" value="HISTIDINE KINASE-RELATED"/>
    <property type="match status" value="1"/>
</dbReference>
<dbReference type="GeneID" id="87843258"/>
<keyword evidence="8" id="KW-1185">Reference proteome</keyword>
<dbReference type="EMBL" id="JAUEPN010000001">
    <property type="protein sequence ID" value="KAK3300911.1"/>
    <property type="molecule type" value="Genomic_DNA"/>
</dbReference>
<protein>
    <recommendedName>
        <fullName evidence="2">histidine kinase</fullName>
        <ecNumber evidence="2">2.7.13.3</ecNumber>
    </recommendedName>
</protein>
<comment type="caution">
    <text evidence="7">The sequence shown here is derived from an EMBL/GenBank/DDBJ whole genome shotgun (WGS) entry which is preliminary data.</text>
</comment>
<proteinExistence type="predicted"/>
<evidence type="ECO:0000256" key="3">
    <source>
        <dbReference type="ARBA" id="ARBA00022679"/>
    </source>
</evidence>
<dbReference type="EC" id="2.7.13.3" evidence="2"/>
<feature type="region of interest" description="Disordered" evidence="5">
    <location>
        <begin position="22"/>
        <end position="41"/>
    </location>
</feature>
<dbReference type="Proteomes" id="UP001278766">
    <property type="component" value="Unassembled WGS sequence"/>
</dbReference>
<dbReference type="GO" id="GO:0000155">
    <property type="term" value="F:phosphorelay sensor kinase activity"/>
    <property type="evidence" value="ECO:0007669"/>
    <property type="project" value="TreeGrafter"/>
</dbReference>
<evidence type="ECO:0000313" key="8">
    <source>
        <dbReference type="Proteomes" id="UP001278766"/>
    </source>
</evidence>
<keyword evidence="3" id="KW-0808">Transferase</keyword>
<evidence type="ECO:0000313" key="7">
    <source>
        <dbReference type="EMBL" id="KAK3300911.1"/>
    </source>
</evidence>
<keyword evidence="4" id="KW-0418">Kinase</keyword>
<dbReference type="SUPFAM" id="SSF55874">
    <property type="entry name" value="ATPase domain of HSP90 chaperone/DNA topoisomerase II/histidine kinase"/>
    <property type="match status" value="1"/>
</dbReference>
<sequence>MASDSDMANDMLRELFPGASTVETRPICDPSSDGGEGTASDRVGELEKQLATLTRFHSCLLYAVAMARMAVFAVDNNQGITMAGGASSLARHPSNTGSSDSTPYIGENVYNAFRRLISGPADKRIPPFFGYGRQYRAHFGVPRETPGPGGHTKGTGPDCAMGYVIDTTPFRGQTQPSRNDNDGYTAVDECAAGLGDQALNATVRLLQTQVASVVSVAERLLADKQLAQWKLQEQIQGLADALLTLVRYTSDLPSARPINIQFSVPSVIKEIFEALQPLAENKGLLFRFDIADDVSIGFEVMGNPGHLQRLLSSLLRNIIKATCVGDIRLLVSKEQGDSGSTILRFVITDTARIGGASSPAGPLGTMEWACVQHELGLCKAMVEAMNGRMSFNSAAGTGTTTIIRIPFNLPASKACPPRFATPPYSPFL</sequence>